<feature type="compositionally biased region" description="Polar residues" evidence="10">
    <location>
        <begin position="224"/>
        <end position="234"/>
    </location>
</feature>
<evidence type="ECO:0000256" key="10">
    <source>
        <dbReference type="SAM" id="MobiDB-lite"/>
    </source>
</evidence>
<keyword evidence="11" id="KW-0812">Transmembrane</keyword>
<evidence type="ECO:0000256" key="7">
    <source>
        <dbReference type="ARBA" id="ARBA00022801"/>
    </source>
</evidence>
<evidence type="ECO:0000256" key="2">
    <source>
        <dbReference type="ARBA" id="ARBA00004613"/>
    </source>
</evidence>
<feature type="compositionally biased region" description="Polar residues" evidence="10">
    <location>
        <begin position="247"/>
        <end position="262"/>
    </location>
</feature>
<keyword evidence="6" id="KW-0732">Signal</keyword>
<comment type="similarity">
    <text evidence="3">Belongs to the AB hydrolase superfamily. Lipase family.</text>
</comment>
<dbReference type="Proteomes" id="UP000274772">
    <property type="component" value="Chromosome"/>
</dbReference>
<feature type="compositionally biased region" description="Basic and acidic residues" evidence="10">
    <location>
        <begin position="235"/>
        <end position="246"/>
    </location>
</feature>
<comment type="catalytic activity">
    <reaction evidence="1">
        <text>a triacylglycerol + H2O = a diacylglycerol + a fatty acid + H(+)</text>
        <dbReference type="Rhea" id="RHEA:12044"/>
        <dbReference type="ChEBI" id="CHEBI:15377"/>
        <dbReference type="ChEBI" id="CHEBI:15378"/>
        <dbReference type="ChEBI" id="CHEBI:17855"/>
        <dbReference type="ChEBI" id="CHEBI:18035"/>
        <dbReference type="ChEBI" id="CHEBI:28868"/>
        <dbReference type="EC" id="3.1.1.3"/>
    </reaction>
</comment>
<dbReference type="Pfam" id="PF24708">
    <property type="entry name" value="Lip_C"/>
    <property type="match status" value="1"/>
</dbReference>
<dbReference type="GeneID" id="58052260"/>
<proteinExistence type="inferred from homology"/>
<keyword evidence="11" id="KW-1133">Transmembrane helix</keyword>
<dbReference type="EMBL" id="AP018586">
    <property type="protein sequence ID" value="BBD93601.1"/>
    <property type="molecule type" value="Genomic_DNA"/>
</dbReference>
<feature type="compositionally biased region" description="Polar residues" evidence="10">
    <location>
        <begin position="46"/>
        <end position="62"/>
    </location>
</feature>
<feature type="compositionally biased region" description="Basic and acidic residues" evidence="10">
    <location>
        <begin position="200"/>
        <end position="222"/>
    </location>
</feature>
<evidence type="ECO:0000256" key="9">
    <source>
        <dbReference type="ARBA" id="ARBA00023098"/>
    </source>
</evidence>
<keyword evidence="8" id="KW-0442">Lipid degradation</keyword>
<comment type="subcellular location">
    <subcellularLocation>
        <location evidence="2">Secreted</location>
    </subcellularLocation>
</comment>
<feature type="domain" description="Lipase-like C-terminal" evidence="13">
    <location>
        <begin position="326"/>
        <end position="703"/>
    </location>
</feature>
<keyword evidence="9" id="KW-0443">Lipid metabolism</keyword>
<feature type="compositionally biased region" description="Low complexity" evidence="10">
    <location>
        <begin position="64"/>
        <end position="75"/>
    </location>
</feature>
<feature type="compositionally biased region" description="Polar residues" evidence="10">
    <location>
        <begin position="142"/>
        <end position="185"/>
    </location>
</feature>
<evidence type="ECO:0000256" key="11">
    <source>
        <dbReference type="SAM" id="Phobius"/>
    </source>
</evidence>
<evidence type="ECO:0000259" key="12">
    <source>
        <dbReference type="Pfam" id="PF04650"/>
    </source>
</evidence>
<dbReference type="SUPFAM" id="SSF53474">
    <property type="entry name" value="alpha/beta-Hydrolases"/>
    <property type="match status" value="1"/>
</dbReference>
<feature type="region of interest" description="Disordered" evidence="10">
    <location>
        <begin position="39"/>
        <end position="320"/>
    </location>
</feature>
<evidence type="ECO:0000313" key="14">
    <source>
        <dbReference type="EMBL" id="BBD93601.1"/>
    </source>
</evidence>
<protein>
    <recommendedName>
        <fullName evidence="4">triacylglycerol lipase</fullName>
        <ecNumber evidence="4">3.1.1.3</ecNumber>
    </recommendedName>
</protein>
<keyword evidence="11" id="KW-0472">Membrane</keyword>
<dbReference type="PANTHER" id="PTHR34043:SF3">
    <property type="entry name" value="ALPHA_BETA-HYDROLASES SUPERFAMILY PROTEIN"/>
    <property type="match status" value="1"/>
</dbReference>
<dbReference type="InterPro" id="IPR005877">
    <property type="entry name" value="YSIRK_signal_dom"/>
</dbReference>
<dbReference type="NCBIfam" id="TIGR01168">
    <property type="entry name" value="YSIRK_signal"/>
    <property type="match status" value="1"/>
</dbReference>
<accession>A0ABN5W6C6</accession>
<organism evidence="14 15">
    <name type="scientific">Staphylococcus caprae</name>
    <dbReference type="NCBI Taxonomy" id="29380"/>
    <lineage>
        <taxon>Bacteria</taxon>
        <taxon>Bacillati</taxon>
        <taxon>Bacillota</taxon>
        <taxon>Bacilli</taxon>
        <taxon>Bacillales</taxon>
        <taxon>Staphylococcaceae</taxon>
        <taxon>Staphylococcus</taxon>
    </lineage>
</organism>
<feature type="compositionally biased region" description="Polar residues" evidence="10">
    <location>
        <begin position="76"/>
        <end position="88"/>
    </location>
</feature>
<dbReference type="EC" id="3.1.1.3" evidence="4"/>
<dbReference type="GO" id="GO:0016787">
    <property type="term" value="F:hydrolase activity"/>
    <property type="evidence" value="ECO:0007669"/>
    <property type="project" value="UniProtKB-KW"/>
</dbReference>
<keyword evidence="15" id="KW-1185">Reference proteome</keyword>
<feature type="transmembrane region" description="Helical" evidence="11">
    <location>
        <begin position="12"/>
        <end position="32"/>
    </location>
</feature>
<evidence type="ECO:0000259" key="13">
    <source>
        <dbReference type="Pfam" id="PF24708"/>
    </source>
</evidence>
<keyword evidence="5" id="KW-0964">Secreted</keyword>
<feature type="domain" description="YSIRK Gram-positive signal peptide" evidence="12">
    <location>
        <begin position="5"/>
        <end position="29"/>
    </location>
</feature>
<evidence type="ECO:0000256" key="6">
    <source>
        <dbReference type="ARBA" id="ARBA00022729"/>
    </source>
</evidence>
<evidence type="ECO:0000313" key="15">
    <source>
        <dbReference type="Proteomes" id="UP000274772"/>
    </source>
</evidence>
<reference evidence="14 15" key="1">
    <citation type="submission" date="2018-05" db="EMBL/GenBank/DDBJ databases">
        <title>Complete genome sequencing of three human clinical isolates of Staphylococcus caprae reveals virulence factors similar to those of S. epidermidis and S. capitis.</title>
        <authorList>
            <person name="Watanabe S."/>
            <person name="Cui L."/>
        </authorList>
    </citation>
    <scope>NUCLEOTIDE SEQUENCE [LARGE SCALE GENOMIC DNA]</scope>
    <source>
        <strain evidence="14 15">JMUB590</strain>
    </source>
</reference>
<feature type="compositionally biased region" description="Low complexity" evidence="10">
    <location>
        <begin position="295"/>
        <end position="314"/>
    </location>
</feature>
<keyword evidence="7 14" id="KW-0378">Hydrolase</keyword>
<evidence type="ECO:0000256" key="5">
    <source>
        <dbReference type="ARBA" id="ARBA00022525"/>
    </source>
</evidence>
<feature type="compositionally biased region" description="Basic and acidic residues" evidence="10">
    <location>
        <begin position="107"/>
        <end position="141"/>
    </location>
</feature>
<dbReference type="Gene3D" id="3.40.50.1820">
    <property type="entry name" value="alpha/beta hydrolase"/>
    <property type="match status" value="1"/>
</dbReference>
<dbReference type="InterPro" id="IPR029058">
    <property type="entry name" value="AB_hydrolase_fold"/>
</dbReference>
<evidence type="ECO:0000256" key="3">
    <source>
        <dbReference type="ARBA" id="ARBA00010701"/>
    </source>
</evidence>
<dbReference type="Pfam" id="PF04650">
    <property type="entry name" value="YSIRK_signal"/>
    <property type="match status" value="1"/>
</dbReference>
<evidence type="ECO:0000256" key="4">
    <source>
        <dbReference type="ARBA" id="ARBA00013279"/>
    </source>
</evidence>
<dbReference type="NCBIfam" id="NF047351">
    <property type="entry name" value="lipase_YSIRK_Sa"/>
    <property type="match status" value="1"/>
</dbReference>
<sequence length="709" mass="79559">MENYKEKNRFSIRKYAVGAISIITGVAIFIGGHQAQAAEDTHQNVDKPTQTQELTQSVQKENQSTEASESSTEKTQVQSPNQQAQVTTKHNDEQMKEASNQNLNEADNPKQIDSKKEEPATHQDAVPSKKTDDATHQKEPSTNHQSQEPPENEYSVQKNVSDNTESNKNNQDSQTQQATNSGKNTYSKEPEQSQDTTQQKAKEQESQNDSKKKEKQVDKGEKQPSQNLQQSAENNESKVDKPKKGEQIQTKSSNTNHNSLNQNKEKEKHQQTIQSTNNKEEIPKPSKQTTKANKKSASQSSQSSQSLQSKQSNKLPKKAAQAQYKNQYPVIFVHGFVGLVGEDSFDLYPNYWGGKKYNVKEKLTEQGYRVHEANVGAFSSNYDRAVELYYYIKGGRVDYGAAHAAKYGHNRYGRTYKGIIPDWEPGKKVHLVGHSMGGQTIRLMEHFLRNGNQEEIDYQREHGGTLSDLFKGGKDNMISSITTLGTPHNGTPAADKLGTRKFVKNTINRIGRIGGSKALNLNLGFAQWGFKQKPNESYAEYAKRIANSKVWDTEDQAITDLTSPGAEKLNQMTTLNPNIVYTSYTGAATHTGPLGNEVPNVRQFFLFDLTSRVIGSDENKDRRVNDGIVPVTSSLHPTNQAFKKVGLMNPATDKGIWQVRPVQYNWDHLDFVGLDDTDYKRDGKELGEFYQSLINNMMRVEEKDGVAKK</sequence>
<dbReference type="InterPro" id="IPR056304">
    <property type="entry name" value="Lip-like_C"/>
</dbReference>
<dbReference type="RefSeq" id="WP_002445090.1">
    <property type="nucleotide sequence ID" value="NZ_AP018585.1"/>
</dbReference>
<gene>
    <name evidence="14" type="primary">gehD</name>
    <name evidence="14" type="ORF">JMUB590_2564</name>
</gene>
<name>A0ABN5W6C6_9STAP</name>
<dbReference type="PANTHER" id="PTHR34043">
    <property type="entry name" value="ALPHA/BETA-HYDROLASES SUPERFAMILY PROTEIN"/>
    <property type="match status" value="1"/>
</dbReference>
<evidence type="ECO:0000256" key="1">
    <source>
        <dbReference type="ARBA" id="ARBA00001024"/>
    </source>
</evidence>
<evidence type="ECO:0000256" key="8">
    <source>
        <dbReference type="ARBA" id="ARBA00022963"/>
    </source>
</evidence>